<dbReference type="EMBL" id="JACCBU010000001">
    <property type="protein sequence ID" value="NYE73897.1"/>
    <property type="molecule type" value="Genomic_DNA"/>
</dbReference>
<proteinExistence type="inferred from homology"/>
<evidence type="ECO:0000313" key="5">
    <source>
        <dbReference type="Proteomes" id="UP000569914"/>
    </source>
</evidence>
<dbReference type="RefSeq" id="WP_179755753.1">
    <property type="nucleotide sequence ID" value="NZ_JACCBU010000001.1"/>
</dbReference>
<protein>
    <submittedName>
        <fullName evidence="4">Deazaflavin-dependent oxidoreductase (Nitroreductase family)</fullName>
    </submittedName>
</protein>
<reference evidence="4 5" key="1">
    <citation type="submission" date="2020-07" db="EMBL/GenBank/DDBJ databases">
        <title>Sequencing the genomes of 1000 actinobacteria strains.</title>
        <authorList>
            <person name="Klenk H.-P."/>
        </authorList>
    </citation>
    <scope>NUCLEOTIDE SEQUENCE [LARGE SCALE GENOMIC DNA]</scope>
    <source>
        <strain evidence="4 5">DSM 22083</strain>
    </source>
</reference>
<dbReference type="PANTHER" id="PTHR39428:SF1">
    <property type="entry name" value="F420H(2)-DEPENDENT QUINONE REDUCTASE RV1261C"/>
    <property type="match status" value="1"/>
</dbReference>
<comment type="similarity">
    <text evidence="1">Belongs to the F420H(2)-dependent quinone reductase family.</text>
</comment>
<dbReference type="Pfam" id="PF04075">
    <property type="entry name" value="F420H2_quin_red"/>
    <property type="match status" value="1"/>
</dbReference>
<dbReference type="GO" id="GO:0005886">
    <property type="term" value="C:plasma membrane"/>
    <property type="evidence" value="ECO:0007669"/>
    <property type="project" value="TreeGrafter"/>
</dbReference>
<evidence type="ECO:0000313" key="4">
    <source>
        <dbReference type="EMBL" id="NYE73897.1"/>
    </source>
</evidence>
<accession>A0A7Y9IC04</accession>
<dbReference type="PANTHER" id="PTHR39428">
    <property type="entry name" value="F420H(2)-DEPENDENT QUINONE REDUCTASE RV1261C"/>
    <property type="match status" value="1"/>
</dbReference>
<dbReference type="GO" id="GO:0016491">
    <property type="term" value="F:oxidoreductase activity"/>
    <property type="evidence" value="ECO:0007669"/>
    <property type="project" value="InterPro"/>
</dbReference>
<dbReference type="SUPFAM" id="SSF50475">
    <property type="entry name" value="FMN-binding split barrel"/>
    <property type="match status" value="1"/>
</dbReference>
<comment type="caution">
    <text evidence="4">The sequence shown here is derived from an EMBL/GenBank/DDBJ whole genome shotgun (WGS) entry which is preliminary data.</text>
</comment>
<sequence length="161" mass="18453">MSDPSPAETWQRLTEGDVTDSPDRSVAEHVHRYLATGGADGFREGGMPNLILTTIGRVTGRLHRTAVFFGTDGDDYVLVASGSALSERQPNWFRNLREHPDVLVQVRDRRFLARARTTSGPERDRLWRHMTTQFPAYRTHYEARIRRQIPVVVLEPRWSPT</sequence>
<keyword evidence="5" id="KW-1185">Reference proteome</keyword>
<dbReference type="Gene3D" id="2.30.110.10">
    <property type="entry name" value="Electron Transport, Fmn-binding Protein, Chain A"/>
    <property type="match status" value="1"/>
</dbReference>
<dbReference type="Proteomes" id="UP000569914">
    <property type="component" value="Unassembled WGS sequence"/>
</dbReference>
<evidence type="ECO:0000256" key="3">
    <source>
        <dbReference type="SAM" id="MobiDB-lite"/>
    </source>
</evidence>
<dbReference type="InterPro" id="IPR004378">
    <property type="entry name" value="F420H2_quin_Rdtase"/>
</dbReference>
<comment type="catalytic activity">
    <reaction evidence="2">
        <text>oxidized coenzyme F420-(gamma-L-Glu)(n) + a quinol + H(+) = reduced coenzyme F420-(gamma-L-Glu)(n) + a quinone</text>
        <dbReference type="Rhea" id="RHEA:39663"/>
        <dbReference type="Rhea" id="RHEA-COMP:12939"/>
        <dbReference type="Rhea" id="RHEA-COMP:14378"/>
        <dbReference type="ChEBI" id="CHEBI:15378"/>
        <dbReference type="ChEBI" id="CHEBI:24646"/>
        <dbReference type="ChEBI" id="CHEBI:132124"/>
        <dbReference type="ChEBI" id="CHEBI:133980"/>
        <dbReference type="ChEBI" id="CHEBI:139511"/>
    </reaction>
</comment>
<name>A0A7Y9IC04_9ACTN</name>
<dbReference type="InterPro" id="IPR012349">
    <property type="entry name" value="Split_barrel_FMN-bd"/>
</dbReference>
<evidence type="ECO:0000256" key="2">
    <source>
        <dbReference type="ARBA" id="ARBA00049106"/>
    </source>
</evidence>
<dbReference type="GO" id="GO:0070967">
    <property type="term" value="F:coenzyme F420 binding"/>
    <property type="evidence" value="ECO:0007669"/>
    <property type="project" value="TreeGrafter"/>
</dbReference>
<gene>
    <name evidence="4" type="ORF">BKA15_005226</name>
</gene>
<evidence type="ECO:0000256" key="1">
    <source>
        <dbReference type="ARBA" id="ARBA00008710"/>
    </source>
</evidence>
<dbReference type="NCBIfam" id="TIGR00026">
    <property type="entry name" value="hi_GC_TIGR00026"/>
    <property type="match status" value="1"/>
</dbReference>
<organism evidence="4 5">
    <name type="scientific">Microlunatus parietis</name>
    <dbReference type="NCBI Taxonomy" id="682979"/>
    <lineage>
        <taxon>Bacteria</taxon>
        <taxon>Bacillati</taxon>
        <taxon>Actinomycetota</taxon>
        <taxon>Actinomycetes</taxon>
        <taxon>Propionibacteriales</taxon>
        <taxon>Propionibacteriaceae</taxon>
        <taxon>Microlunatus</taxon>
    </lineage>
</organism>
<feature type="region of interest" description="Disordered" evidence="3">
    <location>
        <begin position="1"/>
        <end position="24"/>
    </location>
</feature>
<dbReference type="AlphaFoldDB" id="A0A7Y9IC04"/>